<protein>
    <submittedName>
        <fullName evidence="3">ARID DNA-binding domain-containing protein</fullName>
    </submittedName>
</protein>
<dbReference type="InterPro" id="IPR036431">
    <property type="entry name" value="ARID_dom_sf"/>
</dbReference>
<keyword evidence="1" id="KW-0479">Metal-binding</keyword>
<keyword evidence="1" id="KW-0862">Zinc</keyword>
<accession>A0A6L2M4E2</accession>
<sequence>MVNTNTFLEANWSGRNKGYDQPKQWYQSKSGKPLRKRLQQEFIKRQIRREKEAKLGKCIRQITRNCKDMLRKKLEEIELFNSSIPQDKYKKHKCFYCKQRGHVIKSCLVKTKDDAELAENHSKESAKRNKEEIKPTQPKNNYLEEYFESLDRGDTRMEEDWVKIKGIPYLTKVNTFNEFVAFLNLIKRDEIVSQEWDIFRKKFVKMVKWFYNYYLDRSLPGPIPPTIKGVQIHLFDLYKLVEGIGGYLSVCFGQEFGIIGEILAREPHQKPTGNVKEDEDSLMSHQWNFGETFVPTTVHKGKENLEHFGIKLIEDETDSQVPHPTPI</sequence>
<dbReference type="AlphaFoldDB" id="A0A6L2M4E2"/>
<dbReference type="GO" id="GO:0008270">
    <property type="term" value="F:zinc ion binding"/>
    <property type="evidence" value="ECO:0007669"/>
    <property type="project" value="UniProtKB-KW"/>
</dbReference>
<reference evidence="3" key="1">
    <citation type="journal article" date="2019" name="Sci. Rep.">
        <title>Draft genome of Tanacetum cinerariifolium, the natural source of mosquito coil.</title>
        <authorList>
            <person name="Yamashiro T."/>
            <person name="Shiraishi A."/>
            <person name="Satake H."/>
            <person name="Nakayama K."/>
        </authorList>
    </citation>
    <scope>NUCLEOTIDE SEQUENCE</scope>
</reference>
<dbReference type="GO" id="GO:0003677">
    <property type="term" value="F:DNA binding"/>
    <property type="evidence" value="ECO:0007669"/>
    <property type="project" value="UniProtKB-KW"/>
</dbReference>
<keyword evidence="3" id="KW-0238">DNA-binding</keyword>
<dbReference type="PROSITE" id="PS50158">
    <property type="entry name" value="ZF_CCHC"/>
    <property type="match status" value="1"/>
</dbReference>
<dbReference type="InterPro" id="IPR036875">
    <property type="entry name" value="Znf_CCHC_sf"/>
</dbReference>
<name>A0A6L2M4E2_TANCI</name>
<dbReference type="InterPro" id="IPR001878">
    <property type="entry name" value="Znf_CCHC"/>
</dbReference>
<keyword evidence="1" id="KW-0863">Zinc-finger</keyword>
<dbReference type="Gene3D" id="4.10.60.10">
    <property type="entry name" value="Zinc finger, CCHC-type"/>
    <property type="match status" value="1"/>
</dbReference>
<organism evidence="3">
    <name type="scientific">Tanacetum cinerariifolium</name>
    <name type="common">Dalmatian daisy</name>
    <name type="synonym">Chrysanthemum cinerariifolium</name>
    <dbReference type="NCBI Taxonomy" id="118510"/>
    <lineage>
        <taxon>Eukaryota</taxon>
        <taxon>Viridiplantae</taxon>
        <taxon>Streptophyta</taxon>
        <taxon>Embryophyta</taxon>
        <taxon>Tracheophyta</taxon>
        <taxon>Spermatophyta</taxon>
        <taxon>Magnoliopsida</taxon>
        <taxon>eudicotyledons</taxon>
        <taxon>Gunneridae</taxon>
        <taxon>Pentapetalae</taxon>
        <taxon>asterids</taxon>
        <taxon>campanulids</taxon>
        <taxon>Asterales</taxon>
        <taxon>Asteraceae</taxon>
        <taxon>Asteroideae</taxon>
        <taxon>Anthemideae</taxon>
        <taxon>Anthemidinae</taxon>
        <taxon>Tanacetum</taxon>
    </lineage>
</organism>
<evidence type="ECO:0000313" key="3">
    <source>
        <dbReference type="EMBL" id="GEU68896.1"/>
    </source>
</evidence>
<evidence type="ECO:0000256" key="1">
    <source>
        <dbReference type="PROSITE-ProRule" id="PRU00047"/>
    </source>
</evidence>
<proteinExistence type="predicted"/>
<comment type="caution">
    <text evidence="3">The sequence shown here is derived from an EMBL/GenBank/DDBJ whole genome shotgun (WGS) entry which is preliminary data.</text>
</comment>
<dbReference type="Gene3D" id="1.10.150.60">
    <property type="entry name" value="ARID DNA-binding domain"/>
    <property type="match status" value="1"/>
</dbReference>
<dbReference type="SUPFAM" id="SSF57756">
    <property type="entry name" value="Retrovirus zinc finger-like domains"/>
    <property type="match status" value="1"/>
</dbReference>
<dbReference type="EMBL" id="BKCJ010005835">
    <property type="protein sequence ID" value="GEU68896.1"/>
    <property type="molecule type" value="Genomic_DNA"/>
</dbReference>
<evidence type="ECO:0000259" key="2">
    <source>
        <dbReference type="PROSITE" id="PS50158"/>
    </source>
</evidence>
<gene>
    <name evidence="3" type="ORF">Tci_040874</name>
</gene>
<dbReference type="SUPFAM" id="SSF46774">
    <property type="entry name" value="ARID-like"/>
    <property type="match status" value="1"/>
</dbReference>
<feature type="domain" description="CCHC-type" evidence="2">
    <location>
        <begin position="93"/>
        <end position="107"/>
    </location>
</feature>